<gene>
    <name evidence="2" type="ORF">H8744_06340</name>
</gene>
<dbReference type="EMBL" id="JACRTF010000001">
    <property type="protein sequence ID" value="MBC8592878.1"/>
    <property type="molecule type" value="Genomic_DNA"/>
</dbReference>
<name>A0A926EZM1_9BACT</name>
<evidence type="ECO:0000313" key="3">
    <source>
        <dbReference type="Proteomes" id="UP000651085"/>
    </source>
</evidence>
<dbReference type="Proteomes" id="UP000651085">
    <property type="component" value="Unassembled WGS sequence"/>
</dbReference>
<organism evidence="2 3">
    <name type="scientific">Jilunia laotingensis</name>
    <dbReference type="NCBI Taxonomy" id="2763675"/>
    <lineage>
        <taxon>Bacteria</taxon>
        <taxon>Pseudomonadati</taxon>
        <taxon>Bacteroidota</taxon>
        <taxon>Bacteroidia</taxon>
        <taxon>Bacteroidales</taxon>
        <taxon>Bacteroidaceae</taxon>
        <taxon>Jilunia</taxon>
    </lineage>
</organism>
<reference evidence="2" key="1">
    <citation type="submission" date="2020-08" db="EMBL/GenBank/DDBJ databases">
        <title>Genome public.</title>
        <authorList>
            <person name="Liu C."/>
            <person name="Sun Q."/>
        </authorList>
    </citation>
    <scope>NUCLEOTIDE SEQUENCE</scope>
    <source>
        <strain evidence="2">N12</strain>
    </source>
</reference>
<dbReference type="RefSeq" id="WP_262434040.1">
    <property type="nucleotide sequence ID" value="NZ_JACRTF010000001.1"/>
</dbReference>
<evidence type="ECO:0000259" key="1">
    <source>
        <dbReference type="Pfam" id="PF04738"/>
    </source>
</evidence>
<dbReference type="InterPro" id="IPR006827">
    <property type="entry name" value="Lant_deHydtase_N"/>
</dbReference>
<comment type="caution">
    <text evidence="2">The sequence shown here is derived from an EMBL/GenBank/DDBJ whole genome shotgun (WGS) entry which is preliminary data.</text>
</comment>
<feature type="domain" description="Lantibiotic dehydratase N-terminal" evidence="1">
    <location>
        <begin position="34"/>
        <end position="674"/>
    </location>
</feature>
<dbReference type="Pfam" id="PF04738">
    <property type="entry name" value="Lant_dehydr_N"/>
    <property type="match status" value="1"/>
</dbReference>
<evidence type="ECO:0000313" key="2">
    <source>
        <dbReference type="EMBL" id="MBC8592878.1"/>
    </source>
</evidence>
<proteinExistence type="predicted"/>
<protein>
    <submittedName>
        <fullName evidence="2">Lantibiotic dehydratase family protein</fullName>
    </submittedName>
</protein>
<sequence length="717" mass="83735">MDKHNYTAFDKFILRTPLIPYSDIGKEEQLIDSALFSEAIFLASNDLLDSKKKYYDKKKDKKLSESYLKYFIRACTRCTPFGLFAGCSVGSISENSQIELVDSHFYTRQTRLDMQFLCELIKKIENIHDVQIQLLYYPNDSLYRIADKYRYIEYIDVNFLKRYQISSVQFEDYISLIIEKARYGANIYSLSKTLVDSDITYEEAENFVYELINSQLLKSELEPCTIGNDIFESLLEKLSKLENVLILDDLNVIKSLLEKINRTDIGDSIQYYHDIIKIINRLEINYNSKYLFQTDLFKPTKVATISSEIVNDINNVIQFLGRISIQKKNVDMETFKQKFMERYDGQEVPLQDIMDSELGIGYPVRSGHSVSPLVDDLILPSLTENFRNDIFSSIDQILIRKYTECLASGKDVIFLDNKDFERLNSEIEIPDTISVLCNIFNDKARSVYIKSISNYSSAACLLGRFCYINSSIKKMAKDICDKEAELRTNLILVEISHLPESRIGNIMSRPDLRNYTLHYLSNCNDMNDNNISVSDLLLSIKNGKLILRSKKYNKEIIPKLTCAYNYSLSTLPVFRFLCDFQNGDNPIFDMNLHWNNIFHNVDYLPRIQYKNVVLIRKRWIIRESDIADCRQIEDGKLLEKIKVILQNKKISQKVIIPDYDNELYVDFYIISHVKLFLSILIKRKTVLLEEFLFDEDHSIVKSGKSVFTNEFIFMFHK</sequence>
<dbReference type="AlphaFoldDB" id="A0A926EZM1"/>
<keyword evidence="3" id="KW-1185">Reference proteome</keyword>
<accession>A0A926EZM1</accession>